<evidence type="ECO:0000313" key="2">
    <source>
        <dbReference type="EMBL" id="ORY85425.1"/>
    </source>
</evidence>
<organism evidence="2 3">
    <name type="scientific">Protomyces lactucae-debilis</name>
    <dbReference type="NCBI Taxonomy" id="2754530"/>
    <lineage>
        <taxon>Eukaryota</taxon>
        <taxon>Fungi</taxon>
        <taxon>Dikarya</taxon>
        <taxon>Ascomycota</taxon>
        <taxon>Taphrinomycotina</taxon>
        <taxon>Taphrinomycetes</taxon>
        <taxon>Taphrinales</taxon>
        <taxon>Protomycetaceae</taxon>
        <taxon>Protomyces</taxon>
    </lineage>
</organism>
<dbReference type="AlphaFoldDB" id="A0A1Y2FRT7"/>
<keyword evidence="3" id="KW-1185">Reference proteome</keyword>
<feature type="region of interest" description="Disordered" evidence="1">
    <location>
        <begin position="96"/>
        <end position="115"/>
    </location>
</feature>
<feature type="compositionally biased region" description="Low complexity" evidence="1">
    <location>
        <begin position="101"/>
        <end position="115"/>
    </location>
</feature>
<gene>
    <name evidence="2" type="ORF">BCR37DRAFT_377092</name>
</gene>
<accession>A0A1Y2FRT7</accession>
<dbReference type="GeneID" id="63785328"/>
<evidence type="ECO:0000313" key="3">
    <source>
        <dbReference type="Proteomes" id="UP000193685"/>
    </source>
</evidence>
<comment type="caution">
    <text evidence="2">The sequence shown here is derived from an EMBL/GenBank/DDBJ whole genome shotgun (WGS) entry which is preliminary data.</text>
</comment>
<proteinExistence type="predicted"/>
<dbReference type="Proteomes" id="UP000193685">
    <property type="component" value="Unassembled WGS sequence"/>
</dbReference>
<reference evidence="2 3" key="1">
    <citation type="submission" date="2016-07" db="EMBL/GenBank/DDBJ databases">
        <title>Pervasive Adenine N6-methylation of Active Genes in Fungi.</title>
        <authorList>
            <consortium name="DOE Joint Genome Institute"/>
            <person name="Mondo S.J."/>
            <person name="Dannebaum R.O."/>
            <person name="Kuo R.C."/>
            <person name="Labutti K."/>
            <person name="Haridas S."/>
            <person name="Kuo A."/>
            <person name="Salamov A."/>
            <person name="Ahrendt S.R."/>
            <person name="Lipzen A."/>
            <person name="Sullivan W."/>
            <person name="Andreopoulos W.B."/>
            <person name="Clum A."/>
            <person name="Lindquist E."/>
            <person name="Daum C."/>
            <person name="Ramamoorthy G.K."/>
            <person name="Gryganskyi A."/>
            <person name="Culley D."/>
            <person name="Magnuson J.K."/>
            <person name="James T.Y."/>
            <person name="O'Malley M.A."/>
            <person name="Stajich J.E."/>
            <person name="Spatafora J.W."/>
            <person name="Visel A."/>
            <person name="Grigoriev I.V."/>
        </authorList>
    </citation>
    <scope>NUCLEOTIDE SEQUENCE [LARGE SCALE GENOMIC DNA]</scope>
    <source>
        <strain evidence="2 3">12-1054</strain>
    </source>
</reference>
<protein>
    <submittedName>
        <fullName evidence="2">Uncharacterized protein</fullName>
    </submittedName>
</protein>
<feature type="compositionally biased region" description="Basic and acidic residues" evidence="1">
    <location>
        <begin position="38"/>
        <end position="48"/>
    </location>
</feature>
<dbReference type="EMBL" id="MCFI01000004">
    <property type="protein sequence ID" value="ORY85425.1"/>
    <property type="molecule type" value="Genomic_DNA"/>
</dbReference>
<name>A0A1Y2FRT7_PROLT</name>
<feature type="region of interest" description="Disordered" evidence="1">
    <location>
        <begin position="26"/>
        <end position="48"/>
    </location>
</feature>
<dbReference type="RefSeq" id="XP_040726907.1">
    <property type="nucleotide sequence ID" value="XM_040868729.1"/>
</dbReference>
<evidence type="ECO:0000256" key="1">
    <source>
        <dbReference type="SAM" id="MobiDB-lite"/>
    </source>
</evidence>
<sequence length="329" mass="36288">MVDRTRWESLSMVRRLQRLTTAQTEGEIGLEAEIAETESARDEQTRAKRCEAQRKRRAAAFAEEYELEERARQTQLPSSDDRRFEGHKCRRIQEAARQRLRWSSQSSRRSQTPQARQALSNLSFNAVNAGTGSSASYVTAPNTLPSQSTYTSTLDRQAMVNQLGFADMPSSDPLPVLDDSRPSQAMNASNLDRQAMMEQLRRSQASIFATAPTQQPPPTPIPAPPANEFFNGDDPFTGDQQRPSATPQSRRIAGLFDAAEGQMSQLGQEIPSSPTIFTAMQPPASLAEILGTQLPGWWTDSSLLTASVPAPTRATIAVENTQQAGYWTA</sequence>